<feature type="region of interest" description="Disordered" evidence="1">
    <location>
        <begin position="1"/>
        <end position="54"/>
    </location>
</feature>
<evidence type="ECO:0000256" key="2">
    <source>
        <dbReference type="SAM" id="Phobius"/>
    </source>
</evidence>
<evidence type="ECO:0000313" key="3">
    <source>
        <dbReference type="EMBL" id="KAK1746945.1"/>
    </source>
</evidence>
<reference evidence="3" key="1">
    <citation type="submission" date="2023-06" db="EMBL/GenBank/DDBJ databases">
        <title>Survivors Of The Sea: Transcriptome response of Skeletonema marinoi to long-term dormancy.</title>
        <authorList>
            <person name="Pinder M.I.M."/>
            <person name="Kourtchenko O."/>
            <person name="Robertson E.K."/>
            <person name="Larsson T."/>
            <person name="Maumus F."/>
            <person name="Osuna-Cruz C.M."/>
            <person name="Vancaester E."/>
            <person name="Stenow R."/>
            <person name="Vandepoele K."/>
            <person name="Ploug H."/>
            <person name="Bruchert V."/>
            <person name="Godhe A."/>
            <person name="Topel M."/>
        </authorList>
    </citation>
    <scope>NUCLEOTIDE SEQUENCE</scope>
    <source>
        <strain evidence="3">R05AC</strain>
    </source>
</reference>
<keyword evidence="2" id="KW-1133">Transmembrane helix</keyword>
<dbReference type="Proteomes" id="UP001224775">
    <property type="component" value="Unassembled WGS sequence"/>
</dbReference>
<keyword evidence="2" id="KW-0472">Membrane</keyword>
<dbReference type="SUPFAM" id="SSF103473">
    <property type="entry name" value="MFS general substrate transporter"/>
    <property type="match status" value="1"/>
</dbReference>
<feature type="transmembrane region" description="Helical" evidence="2">
    <location>
        <begin position="57"/>
        <end position="82"/>
    </location>
</feature>
<comment type="caution">
    <text evidence="3">The sequence shown here is derived from an EMBL/GenBank/DDBJ whole genome shotgun (WGS) entry which is preliminary data.</text>
</comment>
<protein>
    <submittedName>
        <fullName evidence="3">MFS transporter</fullName>
    </submittedName>
</protein>
<keyword evidence="2" id="KW-0812">Transmembrane</keyword>
<accession>A0AAD8YKU8</accession>
<evidence type="ECO:0000256" key="1">
    <source>
        <dbReference type="SAM" id="MobiDB-lite"/>
    </source>
</evidence>
<sequence>MSCNASSKDDRTITNSSSNEDEKKENSEHHYASVKDCDDGHATSSTDNDRSLQKSPMIHPTTTLCILVMIDMLSVSIVVPLLHQYYKTSGVHSAQQRELLSSLFSSSQIVGGLIIGALSDVGILSRRNILFLSFLGSAVSYALIVVGGLRSIVFSRVLVGLVKQTMTVSTGLLTAIQPIMIEVFTWVDFKLPRQFLDCRPNTWSIALQTCWSIKPCIVASCLFLFNSMLAAVLLPRDDPWIKVQTPKSPRAEWGSIHHFSKTESLLCIQKTGISCCILATLWLGNKDHKLCQHGKLLRRKVWYRASFQRLHKVVSAMPWLCHTNLFPSISIICIRWGEKGSLCWSSCDGTGYLVRGLCIFQYICLVRLPTNCSISGND</sequence>
<keyword evidence="4" id="KW-1185">Reference proteome</keyword>
<evidence type="ECO:0000313" key="4">
    <source>
        <dbReference type="Proteomes" id="UP001224775"/>
    </source>
</evidence>
<feature type="transmembrane region" description="Helical" evidence="2">
    <location>
        <begin position="129"/>
        <end position="153"/>
    </location>
</feature>
<name>A0AAD8YKU8_9STRA</name>
<dbReference type="InterPro" id="IPR036259">
    <property type="entry name" value="MFS_trans_sf"/>
</dbReference>
<proteinExistence type="predicted"/>
<dbReference type="AlphaFoldDB" id="A0AAD8YKU8"/>
<feature type="transmembrane region" description="Helical" evidence="2">
    <location>
        <begin position="211"/>
        <end position="234"/>
    </location>
</feature>
<organism evidence="3 4">
    <name type="scientific">Skeletonema marinoi</name>
    <dbReference type="NCBI Taxonomy" id="267567"/>
    <lineage>
        <taxon>Eukaryota</taxon>
        <taxon>Sar</taxon>
        <taxon>Stramenopiles</taxon>
        <taxon>Ochrophyta</taxon>
        <taxon>Bacillariophyta</taxon>
        <taxon>Coscinodiscophyceae</taxon>
        <taxon>Thalassiosirophycidae</taxon>
        <taxon>Thalassiosirales</taxon>
        <taxon>Skeletonemataceae</taxon>
        <taxon>Skeletonema</taxon>
        <taxon>Skeletonema marinoi-dohrnii complex</taxon>
    </lineage>
</organism>
<dbReference type="EMBL" id="JATAAI010000003">
    <property type="protein sequence ID" value="KAK1746945.1"/>
    <property type="molecule type" value="Genomic_DNA"/>
</dbReference>
<feature type="compositionally biased region" description="Basic and acidic residues" evidence="1">
    <location>
        <begin position="20"/>
        <end position="52"/>
    </location>
</feature>
<dbReference type="Gene3D" id="1.20.1250.20">
    <property type="entry name" value="MFS general substrate transporter like domains"/>
    <property type="match status" value="1"/>
</dbReference>
<gene>
    <name evidence="3" type="ORF">QTG54_002289</name>
</gene>
<feature type="transmembrane region" description="Helical" evidence="2">
    <location>
        <begin position="103"/>
        <end position="123"/>
    </location>
</feature>
<feature type="transmembrane region" description="Helical" evidence="2">
    <location>
        <begin position="165"/>
        <end position="187"/>
    </location>
</feature>